<protein>
    <recommendedName>
        <fullName evidence="3">Hydrolase</fullName>
    </recommendedName>
</protein>
<evidence type="ECO:0000313" key="1">
    <source>
        <dbReference type="EMBL" id="ADP31610.1"/>
    </source>
</evidence>
<organism evidence="1 2">
    <name type="scientific">Bacillus atrophaeus (strain 1942)</name>
    <dbReference type="NCBI Taxonomy" id="720555"/>
    <lineage>
        <taxon>Bacteria</taxon>
        <taxon>Bacillati</taxon>
        <taxon>Bacillota</taxon>
        <taxon>Bacilli</taxon>
        <taxon>Bacillales</taxon>
        <taxon>Bacillaceae</taxon>
        <taxon>Bacillus</taxon>
    </lineage>
</organism>
<accession>A0ABN3Z765</accession>
<dbReference type="RefSeq" id="WP_003327603.1">
    <property type="nucleotide sequence ID" value="NC_014639.1"/>
</dbReference>
<sequence length="244" mass="28517">MGLTERYFQMGSEQNVIHLPYRPNGFGIFILGDRTHFVGDETSFWLQHYGRNQLLNMLREEGYTIFNSNLYGRHWGAEKAVTYAKQLIHFVLKQEILNQKIHILADGMGALVADELLRFSPDHIRSAAMLNPCLDLQAHYESEKENKFFYKQFLKEAAESYGITEKEAAERSYKTIKGYPSRLPVHIWQRMTGAPYPYSMHAGVYKDMQKKAGCPVDITFHLFEHPTRIYTSICNFFHRHEKEL</sequence>
<proteinExistence type="predicted"/>
<name>A0ABN3Z765_BACA1</name>
<gene>
    <name evidence="1" type="ordered locus">BATR1942_03270</name>
</gene>
<dbReference type="Gene3D" id="3.40.50.1820">
    <property type="entry name" value="alpha/beta hydrolase"/>
    <property type="match status" value="1"/>
</dbReference>
<dbReference type="EMBL" id="CP002207">
    <property type="protein sequence ID" value="ADP31610.1"/>
    <property type="molecule type" value="Genomic_DNA"/>
</dbReference>
<dbReference type="InterPro" id="IPR029058">
    <property type="entry name" value="AB_hydrolase_fold"/>
</dbReference>
<keyword evidence="2" id="KW-1185">Reference proteome</keyword>
<dbReference type="SUPFAM" id="SSF53474">
    <property type="entry name" value="alpha/beta-Hydrolases"/>
    <property type="match status" value="1"/>
</dbReference>
<reference evidence="1 2" key="1">
    <citation type="journal article" date="2011" name="Front. Microbiol.">
        <title>Genomic signatures of strain selection and enhancement in Bacillus atrophaeus var. globigii, a historical biowarfare simulant.</title>
        <authorList>
            <person name="Gibbons H.S."/>
            <person name="Broomall S.M."/>
            <person name="McNew L.A."/>
            <person name="Daligault H."/>
            <person name="Chapman C."/>
            <person name="Bruce D."/>
            <person name="Karavis M."/>
            <person name="Krepps M."/>
            <person name="McGregor P.A."/>
            <person name="Hong C."/>
            <person name="Park K.H."/>
            <person name="Akmal A."/>
            <person name="Feldman A."/>
            <person name="Lin J.S."/>
            <person name="Chang W.E."/>
            <person name="Higgs B.W."/>
            <person name="Demirev P."/>
            <person name="Lindquist J."/>
            <person name="Liem A."/>
            <person name="Fochler E."/>
            <person name="Read T.D."/>
            <person name="Tapia R."/>
            <person name="Johnson S."/>
            <person name="Bishop-Lilly K.A."/>
            <person name="Detter C."/>
            <person name="Han C."/>
            <person name="Sozhamannan S."/>
            <person name="Rosenzweig C.N."/>
            <person name="Skowronski E.W."/>
        </authorList>
    </citation>
    <scope>NUCLEOTIDE SEQUENCE [LARGE SCALE GENOMIC DNA]</scope>
    <source>
        <strain evidence="1 2">1942</strain>
    </source>
</reference>
<dbReference type="Proteomes" id="UP000006867">
    <property type="component" value="Chromosome"/>
</dbReference>
<evidence type="ECO:0008006" key="3">
    <source>
        <dbReference type="Google" id="ProtNLM"/>
    </source>
</evidence>
<evidence type="ECO:0000313" key="2">
    <source>
        <dbReference type="Proteomes" id="UP000006867"/>
    </source>
</evidence>